<sequence>MNIIQRLLFLCLFGALLTITAAAAHAQATDDYRLVVTPEALTLEIDDRVQLSGHIEDRDGAVVRDSVLFYSYNRESVSVSSNGLVKALKPGTFQLRAVAAAPNEERLSVTIPVEVTRPPITDITFTDTPGHLYEGTRNAIDLVVTDAKGFRRDPSEVTFVSSDSSIASMDDWGRLYALKAGTVRLTARAGEAAASWEVEVRPNPTAMLELTHHANDARTGDVIRFIARPRKASGDIVQDIPIDFSFTAHPGNEPAEGARAQIAEDGRFVANKAGLYTVVARAGNVAAEQTIRVDARNIQKDLRIAGHGLVNEVHTSDLWVWEGIDGRDYAVTGTWGGNGEAYFWDVTNPSRMTIIDTVTVDARTVNDVKISDDGRIGVITREGASDRKNGIVILDVRDPHNVEVITEYTDGLTGGVHNAFIYEDHVFAVNNGRRYDIIDISNPRQPETVGRFELDTPGHAIHDVWVENGIAYSSNWDDGVVAVDVGSTPAADSPEHHDIGAGSFSNPVKLGSYAYPNGWNHAAFPFKSRSTGDFYVVAGDEAFPNGLYVKDKPTVPAGWIHFIKFEGGWDNPREVARYQVPEAGTHNFWVKGDKLYVAYYNAGLRVVDISGELMGNLYEQGREIARFLPTHHNGRIPNAPMSWGPQPHKEHIFVSDWNSGIWALEIQD</sequence>
<dbReference type="InterPro" id="IPR003343">
    <property type="entry name" value="Big_2"/>
</dbReference>
<dbReference type="EMBL" id="FXTH01000004">
    <property type="protein sequence ID" value="SMO51504.1"/>
    <property type="molecule type" value="Genomic_DNA"/>
</dbReference>
<reference evidence="3 4" key="1">
    <citation type="submission" date="2017-05" db="EMBL/GenBank/DDBJ databases">
        <authorList>
            <person name="Varghese N."/>
            <person name="Submissions S."/>
        </authorList>
    </citation>
    <scope>NUCLEOTIDE SEQUENCE [LARGE SCALE GENOMIC DNA]</scope>
    <source>
        <strain evidence="3 4">DSM 21194</strain>
    </source>
</reference>
<dbReference type="Gene3D" id="2.60.40.1080">
    <property type="match status" value="2"/>
</dbReference>
<dbReference type="SUPFAM" id="SSF101908">
    <property type="entry name" value="Putative isomerase YbhE"/>
    <property type="match status" value="1"/>
</dbReference>
<accession>A0A521BWD5</accession>
<dbReference type="SUPFAM" id="SSF49373">
    <property type="entry name" value="Invasin/intimin cell-adhesion fragments"/>
    <property type="match status" value="1"/>
</dbReference>
<dbReference type="RefSeq" id="WP_142713629.1">
    <property type="nucleotide sequence ID" value="NZ_FXTH01000004.1"/>
</dbReference>
<dbReference type="Pfam" id="PF08309">
    <property type="entry name" value="LVIVD"/>
    <property type="match status" value="2"/>
</dbReference>
<feature type="chain" id="PRO_5021934860" evidence="1">
    <location>
        <begin position="27"/>
        <end position="668"/>
    </location>
</feature>
<feature type="signal peptide" evidence="1">
    <location>
        <begin position="1"/>
        <end position="26"/>
    </location>
</feature>
<dbReference type="InterPro" id="IPR013211">
    <property type="entry name" value="LVIVD"/>
</dbReference>
<name>A0A521BWD5_9BACT</name>
<dbReference type="InterPro" id="IPR008964">
    <property type="entry name" value="Invasin/intimin_cell_adhesion"/>
</dbReference>
<proteinExistence type="predicted"/>
<feature type="domain" description="BIG2" evidence="2">
    <location>
        <begin position="36"/>
        <end position="99"/>
    </location>
</feature>
<protein>
    <submittedName>
        <fullName evidence="3">Uncharacterized conserved protein</fullName>
    </submittedName>
</protein>
<dbReference type="OrthoDB" id="9815940at2"/>
<dbReference type="Pfam" id="PF02368">
    <property type="entry name" value="Big_2"/>
    <property type="match status" value="1"/>
</dbReference>
<evidence type="ECO:0000259" key="2">
    <source>
        <dbReference type="Pfam" id="PF02368"/>
    </source>
</evidence>
<keyword evidence="4" id="KW-1185">Reference proteome</keyword>
<organism evidence="3 4">
    <name type="scientific">Fodinibius sediminis</name>
    <dbReference type="NCBI Taxonomy" id="1214077"/>
    <lineage>
        <taxon>Bacteria</taxon>
        <taxon>Pseudomonadati</taxon>
        <taxon>Balneolota</taxon>
        <taxon>Balneolia</taxon>
        <taxon>Balneolales</taxon>
        <taxon>Balneolaceae</taxon>
        <taxon>Fodinibius</taxon>
    </lineage>
</organism>
<keyword evidence="1" id="KW-0732">Signal</keyword>
<gene>
    <name evidence="3" type="ORF">SAMN06265218_104110</name>
</gene>
<evidence type="ECO:0000313" key="3">
    <source>
        <dbReference type="EMBL" id="SMO51504.1"/>
    </source>
</evidence>
<evidence type="ECO:0000256" key="1">
    <source>
        <dbReference type="SAM" id="SignalP"/>
    </source>
</evidence>
<dbReference type="Proteomes" id="UP000317593">
    <property type="component" value="Unassembled WGS sequence"/>
</dbReference>
<dbReference type="AlphaFoldDB" id="A0A521BWD5"/>
<evidence type="ECO:0000313" key="4">
    <source>
        <dbReference type="Proteomes" id="UP000317593"/>
    </source>
</evidence>